<accession>A0ABX0JNF0</accession>
<dbReference type="Gene3D" id="1.25.40.10">
    <property type="entry name" value="Tetratricopeptide repeat domain"/>
    <property type="match status" value="2"/>
</dbReference>
<comment type="caution">
    <text evidence="4">The sequence shown here is derived from an EMBL/GenBank/DDBJ whole genome shotgun (WGS) entry which is preliminary data.</text>
</comment>
<dbReference type="Pfam" id="PF13432">
    <property type="entry name" value="TPR_16"/>
    <property type="match status" value="1"/>
</dbReference>
<evidence type="ECO:0000256" key="1">
    <source>
        <dbReference type="ARBA" id="ARBA00022737"/>
    </source>
</evidence>
<dbReference type="SMART" id="SM00028">
    <property type="entry name" value="TPR"/>
    <property type="match status" value="6"/>
</dbReference>
<dbReference type="EMBL" id="WOTB01000003">
    <property type="protein sequence ID" value="NHN83587.1"/>
    <property type="molecule type" value="Genomic_DNA"/>
</dbReference>
<dbReference type="PROSITE" id="PS50005">
    <property type="entry name" value="TPR"/>
    <property type="match status" value="1"/>
</dbReference>
<dbReference type="InterPro" id="IPR051012">
    <property type="entry name" value="CellSynth/LPSAsmb/PSIAsmb"/>
</dbReference>
<keyword evidence="2 3" id="KW-0802">TPR repeat</keyword>
<evidence type="ECO:0000256" key="2">
    <source>
        <dbReference type="ARBA" id="ARBA00022803"/>
    </source>
</evidence>
<dbReference type="Gene3D" id="3.40.50.2000">
    <property type="entry name" value="Glycogen Phosphorylase B"/>
    <property type="match status" value="1"/>
</dbReference>
<dbReference type="InterPro" id="IPR011717">
    <property type="entry name" value="TPR-4"/>
</dbReference>
<keyword evidence="1" id="KW-0677">Repeat</keyword>
<evidence type="ECO:0000313" key="5">
    <source>
        <dbReference type="Proteomes" id="UP000635278"/>
    </source>
</evidence>
<dbReference type="InterPro" id="IPR019734">
    <property type="entry name" value="TPR_rpt"/>
</dbReference>
<dbReference type="Proteomes" id="UP000635278">
    <property type="component" value="Unassembled WGS sequence"/>
</dbReference>
<dbReference type="SUPFAM" id="SSF53756">
    <property type="entry name" value="UDP-Glycosyltransferase/glycogen phosphorylase"/>
    <property type="match status" value="1"/>
</dbReference>
<evidence type="ECO:0000256" key="3">
    <source>
        <dbReference type="PROSITE-ProRule" id="PRU00339"/>
    </source>
</evidence>
<dbReference type="Pfam" id="PF14559">
    <property type="entry name" value="TPR_19"/>
    <property type="match status" value="1"/>
</dbReference>
<dbReference type="SUPFAM" id="SSF48452">
    <property type="entry name" value="TPR-like"/>
    <property type="match status" value="1"/>
</dbReference>
<organism evidence="4 5">
    <name type="scientific">Acetobacter musti</name>
    <dbReference type="NCBI Taxonomy" id="864732"/>
    <lineage>
        <taxon>Bacteria</taxon>
        <taxon>Pseudomonadati</taxon>
        <taxon>Pseudomonadota</taxon>
        <taxon>Alphaproteobacteria</taxon>
        <taxon>Acetobacterales</taxon>
        <taxon>Acetobacteraceae</taxon>
        <taxon>Acetobacter</taxon>
    </lineage>
</organism>
<keyword evidence="5" id="KW-1185">Reference proteome</keyword>
<gene>
    <name evidence="4" type="ORF">GOB93_02890</name>
</gene>
<dbReference type="Pfam" id="PF07721">
    <property type="entry name" value="TPR_4"/>
    <property type="match status" value="1"/>
</dbReference>
<reference evidence="4 5" key="1">
    <citation type="journal article" date="2020" name="Int. J. Syst. Evol. Microbiol.">
        <title>Novel acetic acid bacteria from cider fermentations: Acetobacter conturbans sp. nov. and Acetobacter fallax sp. nov.</title>
        <authorList>
            <person name="Sombolestani A.S."/>
            <person name="Cleenwerck I."/>
            <person name="Cnockaert M."/>
            <person name="Borremans W."/>
            <person name="Wieme A.D."/>
            <person name="De Vuyst L."/>
            <person name="Vandamme P."/>
        </authorList>
    </citation>
    <scope>NUCLEOTIDE SEQUENCE [LARGE SCALE GENOMIC DNA]</scope>
    <source>
        <strain evidence="4 5">LMG 30640</strain>
    </source>
</reference>
<dbReference type="InterPro" id="IPR011990">
    <property type="entry name" value="TPR-like_helical_dom_sf"/>
</dbReference>
<dbReference type="PANTHER" id="PTHR45586:SF1">
    <property type="entry name" value="LIPOPOLYSACCHARIDE ASSEMBLY PROTEIN B"/>
    <property type="match status" value="1"/>
</dbReference>
<feature type="repeat" description="TPR" evidence="3">
    <location>
        <begin position="250"/>
        <end position="283"/>
    </location>
</feature>
<protein>
    <submittedName>
        <fullName evidence="4">Tetratricopeptide repeat protein</fullName>
    </submittedName>
</protein>
<dbReference type="RefSeq" id="WP_173582032.1">
    <property type="nucleotide sequence ID" value="NZ_WOTB01000003.1"/>
</dbReference>
<proteinExistence type="predicted"/>
<name>A0ABX0JNF0_9PROT</name>
<dbReference type="PANTHER" id="PTHR45586">
    <property type="entry name" value="TPR REPEAT-CONTAINING PROTEIN PA4667"/>
    <property type="match status" value="1"/>
</dbReference>
<evidence type="ECO:0000313" key="4">
    <source>
        <dbReference type="EMBL" id="NHN83587.1"/>
    </source>
</evidence>
<sequence>MARPGEKARQALRARISEALRHLDGGDARRAFSELTVLRAEAPDDPLLLHALARAAYGLGRFDLAAGFAGQAVRHDPRPAFHITLGLALLALGHVEPARAALHVAVLGAPDLPEARLAYAEGLEAAGQFAEAETELREVVRLRPLEAGMRLVLARFLARRGRPDEALRVLGDARRLAAEDDVAIRQEQVSLLALTGAMDEAVRVSAEICAVLPDDPAAAANHGAVLFSAGRPEEARAVLGRAVSLAAPTAETLTNLALADMALGDLLSADQAFSEAARLRPDDTRIALNRGTLLNELGQRRSAEMLFDRVIAAVPGTMDAARARFNRGTTELAEGRFREGWRDFEARRSLLASLPRADLPDWNGRELAGRILLCGEQGLGDFIQFLRYVPLALERAPVCLVVPEVLLRLVTESQSLPVWKEYFRSGRLVVTQNVPVEGVVAKASLLSLPWLLGQGAPPPFAPYLQSRSGAVADRLHPGLRVGLCHAGSAAYRFDRRRSVPLADLAPLLAVPSVRWVSLQPGETPEGFEALPAGDMATTATVMAGLDLIVTVDTAMAHLGGATGRPVWLLNRYGGDWRWAEGNRADGPDGAPRSLWYPSVRIFDQVSPDLPVVAWREPVGAVAGALRTLVSG</sequence>